<keyword evidence="1" id="KW-0732">Signal</keyword>
<dbReference type="Gene3D" id="2.60.40.3140">
    <property type="match status" value="1"/>
</dbReference>
<dbReference type="OrthoDB" id="98874at2"/>
<reference evidence="2 3" key="1">
    <citation type="submission" date="2018-01" db="EMBL/GenBank/DDBJ databases">
        <title>Complete genome sequence of Flavivirga eckloniae ECD14 isolated from seaweed Ecklonia cava.</title>
        <authorList>
            <person name="Lee J.H."/>
            <person name="Baik K.S."/>
            <person name="Seong C.N."/>
        </authorList>
    </citation>
    <scope>NUCLEOTIDE SEQUENCE [LARGE SCALE GENOMIC DNA]</scope>
    <source>
        <strain evidence="2 3">ECD14</strain>
    </source>
</reference>
<proteinExistence type="predicted"/>
<gene>
    <name evidence="2" type="ORF">C1H87_15985</name>
</gene>
<feature type="signal peptide" evidence="1">
    <location>
        <begin position="1"/>
        <end position="18"/>
    </location>
</feature>
<evidence type="ECO:0000256" key="1">
    <source>
        <dbReference type="SAM" id="SignalP"/>
    </source>
</evidence>
<accession>A0A2K9PSU5</accession>
<keyword evidence="3" id="KW-1185">Reference proteome</keyword>
<dbReference type="Gene3D" id="2.60.120.1130">
    <property type="match status" value="1"/>
</dbReference>
<dbReference type="Gene3D" id="3.10.620.30">
    <property type="match status" value="1"/>
</dbReference>
<dbReference type="RefSeq" id="WP_102756777.1">
    <property type="nucleotide sequence ID" value="NZ_CP025791.1"/>
</dbReference>
<evidence type="ECO:0000313" key="3">
    <source>
        <dbReference type="Proteomes" id="UP000235826"/>
    </source>
</evidence>
<sequence>MRITLVLFSLCFTLTAFAQNYKFGKVSEEELEEKFNPLDSSASATYLYKYRKTYFRYDQSEGFKLITEIQERLKIYNKDGFDYATKKVRLHKSGGNEELIVGNIKAYTYNLLEGKIEDTKLTKDGVFKSEYNKYLNETKFTMPNIKEGCVVEFRYTIESPFYYYVDDFNFQYAIPVKKLEAIFEAPEYYNFKVSTRGYLSVVPKTETKRDKITFRSKTRSGDGGINTVTRTTFHSSDLEFTKHISTYSFTDVPALADEPYVNSINNYRAAAKYELSYRKLPRSTIKYFSTTWEDVAKTIYENPSFGTELDKTGYYEEEVDAIIGTVSDPMMRMGLIFDFVKSKVKWNGYHGIYTNDGVRRAFKNQTGNVAEINLMLTSMLKYAGLNAYPVLVSTRKNGVPLFPTREGYNYVISYVKMGDGYILLDATNKYGAPNILPYKTLNWQGRVIAEKGGSALVDLYPKEKSKNTISLMVKLNEDGSIDGRCRSIKTKHGALSYREKYNGADEEAFIEKLENKHGGLEISEFKVVNNLDLSKPVVESFKFIKESQADIIGDKIYFSPMFFLKTDENPFKLEKREFPIDFGYPSTTRYQIIINLPEGYKVESVPEPIAMSLPDNLGIFKFKTSVNASTLRLLVDTEINEPIISALYYETIKEYFKKFIEKENEQVVLTKV</sequence>
<name>A0A2K9PSU5_9FLAO</name>
<organism evidence="2 3">
    <name type="scientific">Flavivirga eckloniae</name>
    <dbReference type="NCBI Taxonomy" id="1803846"/>
    <lineage>
        <taxon>Bacteria</taxon>
        <taxon>Pseudomonadati</taxon>
        <taxon>Bacteroidota</taxon>
        <taxon>Flavobacteriia</taxon>
        <taxon>Flavobacteriales</taxon>
        <taxon>Flavobacteriaceae</taxon>
        <taxon>Flavivirga</taxon>
    </lineage>
</organism>
<feature type="chain" id="PRO_5014966502" evidence="1">
    <location>
        <begin position="19"/>
        <end position="672"/>
    </location>
</feature>
<dbReference type="AlphaFoldDB" id="A0A2K9PSU5"/>
<protein>
    <submittedName>
        <fullName evidence="2">Transglutaminase</fullName>
    </submittedName>
</protein>
<dbReference type="Proteomes" id="UP000235826">
    <property type="component" value="Chromosome"/>
</dbReference>
<evidence type="ECO:0000313" key="2">
    <source>
        <dbReference type="EMBL" id="AUP80125.1"/>
    </source>
</evidence>
<dbReference type="KEGG" id="fek:C1H87_15985"/>
<dbReference type="EMBL" id="CP025791">
    <property type="protein sequence ID" value="AUP80125.1"/>
    <property type="molecule type" value="Genomic_DNA"/>
</dbReference>